<sequence length="208" mass="22219">MSRHRLEPTRPRYGRVAALGAALAITLVAALGGVGLIPSTVGGDPASAEQQTQAEQAPAAAEKRIADPVVLDPPVNLAPQRSGTGRRIVFSQESQRVWLITPKNQVARTYPVSGSVTDNLAKGSYQVFSRSERATGIDDSGTMKWFVRFAHGRNAAIGFHDIPVNKGKAVQSEAQLGTARSHGCIRQASDDARELWKFAPIGTKVVVI</sequence>
<keyword evidence="2" id="KW-0808">Transferase</keyword>
<evidence type="ECO:0000256" key="6">
    <source>
        <dbReference type="PROSITE-ProRule" id="PRU01373"/>
    </source>
</evidence>
<dbReference type="GO" id="GO:0005576">
    <property type="term" value="C:extracellular region"/>
    <property type="evidence" value="ECO:0007669"/>
    <property type="project" value="TreeGrafter"/>
</dbReference>
<keyword evidence="4 6" id="KW-0573">Peptidoglycan synthesis</keyword>
<evidence type="ECO:0000256" key="3">
    <source>
        <dbReference type="ARBA" id="ARBA00022960"/>
    </source>
</evidence>
<dbReference type="PANTHER" id="PTHR30582:SF2">
    <property type="entry name" value="L,D-TRANSPEPTIDASE YCIB-RELATED"/>
    <property type="match status" value="1"/>
</dbReference>
<dbReference type="Pfam" id="PF03734">
    <property type="entry name" value="YkuD"/>
    <property type="match status" value="1"/>
</dbReference>
<feature type="compositionally biased region" description="Low complexity" evidence="7">
    <location>
        <begin position="46"/>
        <end position="60"/>
    </location>
</feature>
<dbReference type="InterPro" id="IPR038063">
    <property type="entry name" value="Transpep_catalytic_dom"/>
</dbReference>
<feature type="active site" description="Proton donor/acceptor" evidence="6">
    <location>
        <position position="160"/>
    </location>
</feature>
<dbReference type="SUPFAM" id="SSF141523">
    <property type="entry name" value="L,D-transpeptidase catalytic domain-like"/>
    <property type="match status" value="1"/>
</dbReference>
<name>A0A7Y9S5R9_9ACTN</name>
<dbReference type="GO" id="GO:0071972">
    <property type="term" value="F:peptidoglycan L,D-transpeptidase activity"/>
    <property type="evidence" value="ECO:0007669"/>
    <property type="project" value="TreeGrafter"/>
</dbReference>
<evidence type="ECO:0000259" key="8">
    <source>
        <dbReference type="PROSITE" id="PS52029"/>
    </source>
</evidence>
<dbReference type="PROSITE" id="PS52029">
    <property type="entry name" value="LD_TPASE"/>
    <property type="match status" value="1"/>
</dbReference>
<evidence type="ECO:0000313" key="9">
    <source>
        <dbReference type="EMBL" id="NYG60483.1"/>
    </source>
</evidence>
<evidence type="ECO:0000256" key="1">
    <source>
        <dbReference type="ARBA" id="ARBA00004752"/>
    </source>
</evidence>
<keyword evidence="3 6" id="KW-0133">Cell shape</keyword>
<keyword evidence="10" id="KW-1185">Reference proteome</keyword>
<evidence type="ECO:0000313" key="10">
    <source>
        <dbReference type="Proteomes" id="UP000540656"/>
    </source>
</evidence>
<dbReference type="UniPathway" id="UPA00219"/>
<protein>
    <recommendedName>
        <fullName evidence="8">L,D-TPase catalytic domain-containing protein</fullName>
    </recommendedName>
</protein>
<feature type="domain" description="L,D-TPase catalytic" evidence="8">
    <location>
        <begin position="86"/>
        <end position="208"/>
    </location>
</feature>
<dbReference type="InterPro" id="IPR005490">
    <property type="entry name" value="LD_TPept_cat_dom"/>
</dbReference>
<feature type="region of interest" description="Disordered" evidence="7">
    <location>
        <begin position="43"/>
        <end position="65"/>
    </location>
</feature>
<dbReference type="AlphaFoldDB" id="A0A7Y9S5R9"/>
<dbReference type="Gene3D" id="2.40.440.10">
    <property type="entry name" value="L,D-transpeptidase catalytic domain-like"/>
    <property type="match status" value="1"/>
</dbReference>
<dbReference type="EMBL" id="JACCAA010000001">
    <property type="protein sequence ID" value="NYG60483.1"/>
    <property type="molecule type" value="Genomic_DNA"/>
</dbReference>
<keyword evidence="5 6" id="KW-0961">Cell wall biogenesis/degradation</keyword>
<dbReference type="InterPro" id="IPR050979">
    <property type="entry name" value="LD-transpeptidase"/>
</dbReference>
<gene>
    <name evidence="9" type="ORF">BJ980_003406</name>
</gene>
<reference evidence="9 10" key="1">
    <citation type="submission" date="2020-07" db="EMBL/GenBank/DDBJ databases">
        <title>Sequencing the genomes of 1000 actinobacteria strains.</title>
        <authorList>
            <person name="Klenk H.-P."/>
        </authorList>
    </citation>
    <scope>NUCLEOTIDE SEQUENCE [LARGE SCALE GENOMIC DNA]</scope>
    <source>
        <strain evidence="9 10">DSM 23819</strain>
    </source>
</reference>
<proteinExistence type="predicted"/>
<dbReference type="GO" id="GO:0018104">
    <property type="term" value="P:peptidoglycan-protein cross-linking"/>
    <property type="evidence" value="ECO:0007669"/>
    <property type="project" value="TreeGrafter"/>
</dbReference>
<evidence type="ECO:0000256" key="5">
    <source>
        <dbReference type="ARBA" id="ARBA00023316"/>
    </source>
</evidence>
<dbReference type="GO" id="GO:0016740">
    <property type="term" value="F:transferase activity"/>
    <property type="evidence" value="ECO:0007669"/>
    <property type="project" value="UniProtKB-KW"/>
</dbReference>
<dbReference type="CDD" id="cd16913">
    <property type="entry name" value="YkuD_like"/>
    <property type="match status" value="1"/>
</dbReference>
<comment type="pathway">
    <text evidence="1 6">Cell wall biogenesis; peptidoglycan biosynthesis.</text>
</comment>
<feature type="active site" description="Nucleophile" evidence="6">
    <location>
        <position position="184"/>
    </location>
</feature>
<comment type="caution">
    <text evidence="9">The sequence shown here is derived from an EMBL/GenBank/DDBJ whole genome shotgun (WGS) entry which is preliminary data.</text>
</comment>
<dbReference type="RefSeq" id="WP_179503408.1">
    <property type="nucleotide sequence ID" value="NZ_JACCAA010000001.1"/>
</dbReference>
<evidence type="ECO:0000256" key="4">
    <source>
        <dbReference type="ARBA" id="ARBA00022984"/>
    </source>
</evidence>
<dbReference type="Proteomes" id="UP000540656">
    <property type="component" value="Unassembled WGS sequence"/>
</dbReference>
<evidence type="ECO:0000256" key="7">
    <source>
        <dbReference type="SAM" id="MobiDB-lite"/>
    </source>
</evidence>
<organism evidence="9 10">
    <name type="scientific">Nocardioides daedukensis</name>
    <dbReference type="NCBI Taxonomy" id="634462"/>
    <lineage>
        <taxon>Bacteria</taxon>
        <taxon>Bacillati</taxon>
        <taxon>Actinomycetota</taxon>
        <taxon>Actinomycetes</taxon>
        <taxon>Propionibacteriales</taxon>
        <taxon>Nocardioidaceae</taxon>
        <taxon>Nocardioides</taxon>
    </lineage>
</organism>
<evidence type="ECO:0000256" key="2">
    <source>
        <dbReference type="ARBA" id="ARBA00022679"/>
    </source>
</evidence>
<accession>A0A7Y9S5R9</accession>
<dbReference type="GO" id="GO:0008360">
    <property type="term" value="P:regulation of cell shape"/>
    <property type="evidence" value="ECO:0007669"/>
    <property type="project" value="UniProtKB-UniRule"/>
</dbReference>
<dbReference type="GO" id="GO:0071555">
    <property type="term" value="P:cell wall organization"/>
    <property type="evidence" value="ECO:0007669"/>
    <property type="project" value="UniProtKB-UniRule"/>
</dbReference>
<dbReference type="PANTHER" id="PTHR30582">
    <property type="entry name" value="L,D-TRANSPEPTIDASE"/>
    <property type="match status" value="1"/>
</dbReference>